<name>A0A926VCI9_9CYAN</name>
<evidence type="ECO:0000313" key="2">
    <source>
        <dbReference type="Proteomes" id="UP000641646"/>
    </source>
</evidence>
<protein>
    <submittedName>
        <fullName evidence="1">Uncharacterized protein</fullName>
    </submittedName>
</protein>
<accession>A0A926VCI9</accession>
<dbReference type="Proteomes" id="UP000641646">
    <property type="component" value="Unassembled WGS sequence"/>
</dbReference>
<evidence type="ECO:0000313" key="1">
    <source>
        <dbReference type="EMBL" id="MBD2181180.1"/>
    </source>
</evidence>
<dbReference type="AlphaFoldDB" id="A0A926VCI9"/>
<dbReference type="RefSeq" id="WP_190463943.1">
    <property type="nucleotide sequence ID" value="NZ_JACJPW010000017.1"/>
</dbReference>
<dbReference type="EMBL" id="JACJPW010000017">
    <property type="protein sequence ID" value="MBD2181180.1"/>
    <property type="molecule type" value="Genomic_DNA"/>
</dbReference>
<keyword evidence="2" id="KW-1185">Reference proteome</keyword>
<organism evidence="1 2">
    <name type="scientific">Aerosakkonema funiforme FACHB-1375</name>
    <dbReference type="NCBI Taxonomy" id="2949571"/>
    <lineage>
        <taxon>Bacteria</taxon>
        <taxon>Bacillati</taxon>
        <taxon>Cyanobacteriota</taxon>
        <taxon>Cyanophyceae</taxon>
        <taxon>Oscillatoriophycideae</taxon>
        <taxon>Aerosakkonematales</taxon>
        <taxon>Aerosakkonemataceae</taxon>
        <taxon>Aerosakkonema</taxon>
    </lineage>
</organism>
<proteinExistence type="predicted"/>
<reference evidence="1" key="1">
    <citation type="journal article" date="2015" name="ISME J.">
        <title>Draft Genome Sequence of Streptomyces incarnatus NRRL8089, which Produces the Nucleoside Antibiotic Sinefungin.</title>
        <authorList>
            <person name="Oshima K."/>
            <person name="Hattori M."/>
            <person name="Shimizu H."/>
            <person name="Fukuda K."/>
            <person name="Nemoto M."/>
            <person name="Inagaki K."/>
            <person name="Tamura T."/>
        </authorList>
    </citation>
    <scope>NUCLEOTIDE SEQUENCE</scope>
    <source>
        <strain evidence="1">FACHB-1375</strain>
    </source>
</reference>
<reference evidence="1" key="2">
    <citation type="submission" date="2020-08" db="EMBL/GenBank/DDBJ databases">
        <authorList>
            <person name="Chen M."/>
            <person name="Teng W."/>
            <person name="Zhao L."/>
            <person name="Hu C."/>
            <person name="Zhou Y."/>
            <person name="Han B."/>
            <person name="Song L."/>
            <person name="Shu W."/>
        </authorList>
    </citation>
    <scope>NUCLEOTIDE SEQUENCE</scope>
    <source>
        <strain evidence="1">FACHB-1375</strain>
    </source>
</reference>
<sequence>MTLIQEVKKICDRLAPHGWRDLLLQHGLDLAATDLKRELTKELPGINRRIPGFEDFAQEGKRGIEPRNPARSLLFHAFASTNVVSGVDGKQLSAFPTLAEIDTVENYVYGVNPPSLLEIRARANRANLAIVVFASEYRPAPETVLQKHAEMCYSRTGIARVGTVEPLYNGRNRGFLPFVDGNPHAFRVLPSRYSAYLAVQMKGNKDRFGPMRFNIRQELNRIDSDNYPNPGDDKLRDFWVPLHKLFSGKECLRGFDLQVVLKAYHINEKLRRIHLEIGKQGTGWQEPDISKPPFIFTEGIAEWSNNPQYGPGVLLPVVHPHLVQPAEYKGKPLTFKVPKDYNQILSSSLYIPTGKQDARRAPEYVHARFQILPNGQQVDLNEKENVAEIVAQGGYDALHFIDFTGDGWIEAICPQLAVLLPRRVPAYSIVAAPDFFPNTDQRELMDWWQQSVPSSIKRSTWRITPGTLSDERLAPNVQIKKAPFRTEDTSVTAIVSFLLDKPVRQMPLEVPETNRSSYLPDAAAGIFAPGWDVSFDVTPDGTKHLAAYGLGSPFPEDAKLCAALSTFWPAVAPDTARTFEPNEIWPTISPLTDEEIGQVGKLPWDGVTGPRLVNRENKEFVEYAAFDNVDYVKNALQNQFSLALTGKVGIREYEARVLAMARVYRALGIKEENFYKPGVTSTQAFWDITNEKAKWSVFSFRKVADDDPEVKKAESQTKTNLHGNVYRFQVYRHGDKNSVGQKVFVAIEEMVILFVDPIQIVMKRGNRDWELKNI</sequence>
<gene>
    <name evidence="1" type="ORF">H6G03_08705</name>
</gene>
<comment type="caution">
    <text evidence="1">The sequence shown here is derived from an EMBL/GenBank/DDBJ whole genome shotgun (WGS) entry which is preliminary data.</text>
</comment>